<keyword evidence="3" id="KW-1185">Reference proteome</keyword>
<sequence>MRVCLGLRWLRGQDKDSIGEDDRRGAAGPAGGQPADTNHRFGRGPRRAQTRDQHRQVMAEQQLLPAGEQHPAMLATKCTRADIVTHLGNTRKLQFQQNHQHVEKIG</sequence>
<comment type="caution">
    <text evidence="2">The sequence shown here is derived from an EMBL/GenBank/DDBJ whole genome shotgun (WGS) entry which is preliminary data.</text>
</comment>
<accession>A0ABQ9YY50</accession>
<feature type="region of interest" description="Disordered" evidence="1">
    <location>
        <begin position="14"/>
        <end position="53"/>
    </location>
</feature>
<feature type="compositionally biased region" description="Basic and acidic residues" evidence="1">
    <location>
        <begin position="14"/>
        <end position="25"/>
    </location>
</feature>
<dbReference type="EMBL" id="JAOYFB010000001">
    <property type="protein sequence ID" value="KAK4005579.1"/>
    <property type="molecule type" value="Genomic_DNA"/>
</dbReference>
<organism evidence="2 3">
    <name type="scientific">Daphnia magna</name>
    <dbReference type="NCBI Taxonomy" id="35525"/>
    <lineage>
        <taxon>Eukaryota</taxon>
        <taxon>Metazoa</taxon>
        <taxon>Ecdysozoa</taxon>
        <taxon>Arthropoda</taxon>
        <taxon>Crustacea</taxon>
        <taxon>Branchiopoda</taxon>
        <taxon>Diplostraca</taxon>
        <taxon>Cladocera</taxon>
        <taxon>Anomopoda</taxon>
        <taxon>Daphniidae</taxon>
        <taxon>Daphnia</taxon>
    </lineage>
</organism>
<evidence type="ECO:0000256" key="1">
    <source>
        <dbReference type="SAM" id="MobiDB-lite"/>
    </source>
</evidence>
<reference evidence="2 3" key="1">
    <citation type="journal article" date="2023" name="Nucleic Acids Res.">
        <title>The hologenome of Daphnia magna reveals possible DNA methylation and microbiome-mediated evolution of the host genome.</title>
        <authorList>
            <person name="Chaturvedi A."/>
            <person name="Li X."/>
            <person name="Dhandapani V."/>
            <person name="Marshall H."/>
            <person name="Kissane S."/>
            <person name="Cuenca-Cambronero M."/>
            <person name="Asole G."/>
            <person name="Calvet F."/>
            <person name="Ruiz-Romero M."/>
            <person name="Marangio P."/>
            <person name="Guigo R."/>
            <person name="Rago D."/>
            <person name="Mirbahai L."/>
            <person name="Eastwood N."/>
            <person name="Colbourne J.K."/>
            <person name="Zhou J."/>
            <person name="Mallon E."/>
            <person name="Orsini L."/>
        </authorList>
    </citation>
    <scope>NUCLEOTIDE SEQUENCE [LARGE SCALE GENOMIC DNA]</scope>
    <source>
        <strain evidence="2">LRV0_1</strain>
    </source>
</reference>
<gene>
    <name evidence="2" type="ORF">OUZ56_007279</name>
</gene>
<proteinExistence type="predicted"/>
<protein>
    <submittedName>
        <fullName evidence="2">Uncharacterized protein</fullName>
    </submittedName>
</protein>
<dbReference type="Proteomes" id="UP001234178">
    <property type="component" value="Unassembled WGS sequence"/>
</dbReference>
<name>A0ABQ9YY50_9CRUS</name>
<evidence type="ECO:0000313" key="3">
    <source>
        <dbReference type="Proteomes" id="UP001234178"/>
    </source>
</evidence>
<evidence type="ECO:0000313" key="2">
    <source>
        <dbReference type="EMBL" id="KAK4005579.1"/>
    </source>
</evidence>